<proteinExistence type="predicted"/>
<feature type="domain" description="Glycosyl transferase family 1" evidence="3">
    <location>
        <begin position="164"/>
        <end position="315"/>
    </location>
</feature>
<keyword evidence="1" id="KW-0328">Glycosyltransferase</keyword>
<dbReference type="Pfam" id="PF00534">
    <property type="entry name" value="Glycos_transf_1"/>
    <property type="match status" value="1"/>
</dbReference>
<dbReference type="InterPro" id="IPR001296">
    <property type="entry name" value="Glyco_trans_1"/>
</dbReference>
<name>A0A1I1JDX0_9GAMM</name>
<dbReference type="RefSeq" id="WP_090132444.1">
    <property type="nucleotide sequence ID" value="NZ_JBHLVW010000010.1"/>
</dbReference>
<evidence type="ECO:0000313" key="5">
    <source>
        <dbReference type="Proteomes" id="UP000199046"/>
    </source>
</evidence>
<evidence type="ECO:0000256" key="1">
    <source>
        <dbReference type="ARBA" id="ARBA00022676"/>
    </source>
</evidence>
<dbReference type="OrthoDB" id="9795746at2"/>
<keyword evidence="2 4" id="KW-0808">Transferase</keyword>
<dbReference type="CDD" id="cd03801">
    <property type="entry name" value="GT4_PimA-like"/>
    <property type="match status" value="1"/>
</dbReference>
<sequence>MHICHVNLARGFRGGERQTQLLIEQLAAHDITQTLVCRQDSPLRQALSDVEGLTLVDAHQMWVGHKHTPEVDLVHAHEARAVHWAWWHSKLRRTPYLLTRRVPQPIKDKWFNRRTYGSAATAVAISSPIEAHLQARHWCPVTRIPSALSHFTRSTTVVETLKNRFEGRYVVGHVGALVDRHKGQRLIIEAARRLADTHPDIVFLLLGSGEDEARLKRDSEGLDNVIWEGFQSNVGDYLAAMDLFVFPSRNEGLGSTLLDVMDAEVPIIASDVDGIPDIVVNEESGVLIPPNDSNALHDAIVALKDDPARGARLTRGACQRLESFTPEAMASRYRTLYAQLIEGKAP</sequence>
<accession>A0A1I1JDX0</accession>
<dbReference type="Proteomes" id="UP000199046">
    <property type="component" value="Unassembled WGS sequence"/>
</dbReference>
<dbReference type="AlphaFoldDB" id="A0A1I1JDX0"/>
<dbReference type="PANTHER" id="PTHR12526:SF510">
    <property type="entry name" value="D-INOSITOL 3-PHOSPHATE GLYCOSYLTRANSFERASE"/>
    <property type="match status" value="1"/>
</dbReference>
<dbReference type="SUPFAM" id="SSF53756">
    <property type="entry name" value="UDP-Glycosyltransferase/glycogen phosphorylase"/>
    <property type="match status" value="1"/>
</dbReference>
<reference evidence="5" key="1">
    <citation type="submission" date="2016-10" db="EMBL/GenBank/DDBJ databases">
        <authorList>
            <person name="Varghese N."/>
            <person name="Submissions S."/>
        </authorList>
    </citation>
    <scope>NUCLEOTIDE SEQUENCE [LARGE SCALE GENOMIC DNA]</scope>
    <source>
        <strain evidence="5">DSM 23439</strain>
    </source>
</reference>
<dbReference type="EMBL" id="FOLY01000003">
    <property type="protein sequence ID" value="SFC46757.1"/>
    <property type="molecule type" value="Genomic_DNA"/>
</dbReference>
<evidence type="ECO:0000256" key="2">
    <source>
        <dbReference type="ARBA" id="ARBA00022679"/>
    </source>
</evidence>
<dbReference type="STRING" id="402385.SAMN05421848_1494"/>
<gene>
    <name evidence="4" type="ORF">SAMN05421848_1494</name>
</gene>
<dbReference type="PANTHER" id="PTHR12526">
    <property type="entry name" value="GLYCOSYLTRANSFERASE"/>
    <property type="match status" value="1"/>
</dbReference>
<evidence type="ECO:0000313" key="4">
    <source>
        <dbReference type="EMBL" id="SFC46757.1"/>
    </source>
</evidence>
<dbReference type="GO" id="GO:0016757">
    <property type="term" value="F:glycosyltransferase activity"/>
    <property type="evidence" value="ECO:0007669"/>
    <property type="project" value="UniProtKB-KW"/>
</dbReference>
<protein>
    <submittedName>
        <fullName evidence="4">Glycosyltransferase involved in cell wall bisynthesis</fullName>
    </submittedName>
</protein>
<dbReference type="Gene3D" id="3.40.50.2000">
    <property type="entry name" value="Glycogen Phosphorylase B"/>
    <property type="match status" value="2"/>
</dbReference>
<evidence type="ECO:0000259" key="3">
    <source>
        <dbReference type="Pfam" id="PF00534"/>
    </source>
</evidence>
<organism evidence="4 5">
    <name type="scientific">Kushneria avicenniae</name>
    <dbReference type="NCBI Taxonomy" id="402385"/>
    <lineage>
        <taxon>Bacteria</taxon>
        <taxon>Pseudomonadati</taxon>
        <taxon>Pseudomonadota</taxon>
        <taxon>Gammaproteobacteria</taxon>
        <taxon>Oceanospirillales</taxon>
        <taxon>Halomonadaceae</taxon>
        <taxon>Kushneria</taxon>
    </lineage>
</organism>
<keyword evidence="5" id="KW-1185">Reference proteome</keyword>